<gene>
    <name evidence="2" type="ORF">GLW05_03025</name>
</gene>
<dbReference type="SUPFAM" id="SSF55729">
    <property type="entry name" value="Acyl-CoA N-acyltransferases (Nat)"/>
    <property type="match status" value="1"/>
</dbReference>
<dbReference type="RefSeq" id="WP_160849749.1">
    <property type="nucleotide sequence ID" value="NZ_WMEQ01000002.1"/>
</dbReference>
<evidence type="ECO:0000313" key="2">
    <source>
        <dbReference type="EMBL" id="MYL32562.1"/>
    </source>
</evidence>
<reference evidence="2 3" key="1">
    <citation type="submission" date="2019-11" db="EMBL/GenBank/DDBJ databases">
        <title>Genome sequences of 17 halophilic strains isolated from different environments.</title>
        <authorList>
            <person name="Furrow R.E."/>
        </authorList>
    </citation>
    <scope>NUCLEOTIDE SEQUENCE [LARGE SCALE GENOMIC DNA]</scope>
    <source>
        <strain evidence="2 3">22514_16_FS</strain>
    </source>
</reference>
<accession>A0A6I4ZXG9</accession>
<keyword evidence="2" id="KW-0808">Transferase</keyword>
<dbReference type="EMBL" id="WMEQ01000002">
    <property type="protein sequence ID" value="MYL32562.1"/>
    <property type="molecule type" value="Genomic_DNA"/>
</dbReference>
<dbReference type="Pfam" id="PF13302">
    <property type="entry name" value="Acetyltransf_3"/>
    <property type="match status" value="1"/>
</dbReference>
<comment type="caution">
    <text evidence="2">The sequence shown here is derived from an EMBL/GenBank/DDBJ whole genome shotgun (WGS) entry which is preliminary data.</text>
</comment>
<name>A0A6I4ZXG9_9BACI</name>
<dbReference type="Proteomes" id="UP000468638">
    <property type="component" value="Unassembled WGS sequence"/>
</dbReference>
<dbReference type="AlphaFoldDB" id="A0A6I4ZXG9"/>
<feature type="domain" description="N-acetyltransferase" evidence="1">
    <location>
        <begin position="10"/>
        <end position="175"/>
    </location>
</feature>
<dbReference type="InterPro" id="IPR016181">
    <property type="entry name" value="Acyl_CoA_acyltransferase"/>
</dbReference>
<dbReference type="OrthoDB" id="9811523at2"/>
<protein>
    <submittedName>
        <fullName evidence="2">GNAT family N-acetyltransferase</fullName>
    </submittedName>
</protein>
<dbReference type="PANTHER" id="PTHR43792">
    <property type="entry name" value="GNAT FAMILY, PUTATIVE (AFU_ORTHOLOGUE AFUA_3G00765)-RELATED-RELATED"/>
    <property type="match status" value="1"/>
</dbReference>
<dbReference type="GO" id="GO:0008999">
    <property type="term" value="F:protein-N-terminal-alanine acetyltransferase activity"/>
    <property type="evidence" value="ECO:0007669"/>
    <property type="project" value="TreeGrafter"/>
</dbReference>
<proteinExistence type="predicted"/>
<dbReference type="Gene3D" id="3.40.630.30">
    <property type="match status" value="1"/>
</dbReference>
<evidence type="ECO:0000259" key="1">
    <source>
        <dbReference type="PROSITE" id="PS51186"/>
    </source>
</evidence>
<evidence type="ECO:0000313" key="3">
    <source>
        <dbReference type="Proteomes" id="UP000468638"/>
    </source>
</evidence>
<dbReference type="InterPro" id="IPR051531">
    <property type="entry name" value="N-acetyltransferase"/>
</dbReference>
<sequence length="183" mass="21324">MFPRLETERLVLREITKDDAKGIFDCFSNEHVTRYYGQDTLENLEQAEAFVDFFSNSYKENKGIRWGIERKGTKGIIGTIGFNAWSPKHKRAEIGYEIHPEQWRRGYTSEAVLEVIQYGFDVLGLTRIGAVVFIENEASNNLLTKIGFRIEGVLRDYMYQDGRAYDTYVYSLLKRDRKISLLN</sequence>
<dbReference type="PROSITE" id="PS51186">
    <property type="entry name" value="GNAT"/>
    <property type="match status" value="1"/>
</dbReference>
<dbReference type="GO" id="GO:0005737">
    <property type="term" value="C:cytoplasm"/>
    <property type="evidence" value="ECO:0007669"/>
    <property type="project" value="TreeGrafter"/>
</dbReference>
<dbReference type="InterPro" id="IPR000182">
    <property type="entry name" value="GNAT_dom"/>
</dbReference>
<dbReference type="PANTHER" id="PTHR43792:SF9">
    <property type="entry name" value="RIBOSOMAL-PROTEIN-ALANINE ACETYLTRANSFERASE"/>
    <property type="match status" value="1"/>
</dbReference>
<organism evidence="2 3">
    <name type="scientific">Pontibacillus yanchengensis</name>
    <dbReference type="NCBI Taxonomy" id="462910"/>
    <lineage>
        <taxon>Bacteria</taxon>
        <taxon>Bacillati</taxon>
        <taxon>Bacillota</taxon>
        <taxon>Bacilli</taxon>
        <taxon>Bacillales</taxon>
        <taxon>Bacillaceae</taxon>
        <taxon>Pontibacillus</taxon>
    </lineage>
</organism>